<dbReference type="AlphaFoldDB" id="G4TF94"/>
<feature type="transmembrane region" description="Helical" evidence="2">
    <location>
        <begin position="529"/>
        <end position="548"/>
    </location>
</feature>
<feature type="region of interest" description="Disordered" evidence="1">
    <location>
        <begin position="144"/>
        <end position="254"/>
    </location>
</feature>
<accession>G4TF94</accession>
<feature type="transmembrane region" description="Helical" evidence="2">
    <location>
        <begin position="560"/>
        <end position="583"/>
    </location>
</feature>
<feature type="transmembrane region" description="Helical" evidence="2">
    <location>
        <begin position="418"/>
        <end position="439"/>
    </location>
</feature>
<dbReference type="InterPro" id="IPR040410">
    <property type="entry name" value="UPF0658_Golgi"/>
</dbReference>
<feature type="compositionally biased region" description="Polar residues" evidence="1">
    <location>
        <begin position="173"/>
        <end position="186"/>
    </location>
</feature>
<dbReference type="EMBL" id="CAFZ01000069">
    <property type="protein sequence ID" value="CCA69987.1"/>
    <property type="molecule type" value="Genomic_DNA"/>
</dbReference>
<keyword evidence="2" id="KW-0812">Transmembrane</keyword>
<evidence type="ECO:0000313" key="3">
    <source>
        <dbReference type="EMBL" id="CCA69987.1"/>
    </source>
</evidence>
<feature type="region of interest" description="Disordered" evidence="1">
    <location>
        <begin position="44"/>
        <end position="77"/>
    </location>
</feature>
<dbReference type="STRING" id="1109443.G4TF94"/>
<keyword evidence="2" id="KW-0472">Membrane</keyword>
<dbReference type="HOGENOM" id="CLU_412259_0_0_1"/>
<evidence type="ECO:0000256" key="1">
    <source>
        <dbReference type="SAM" id="MobiDB-lite"/>
    </source>
</evidence>
<comment type="caution">
    <text evidence="3">The sequence shown here is derived from an EMBL/GenBank/DDBJ whole genome shotgun (WGS) entry which is preliminary data.</text>
</comment>
<protein>
    <submittedName>
        <fullName evidence="3">Uncharacterized protein</fullName>
    </submittedName>
</protein>
<dbReference type="InParanoid" id="G4TF94"/>
<keyword evidence="4" id="KW-1185">Reference proteome</keyword>
<feature type="compositionally biased region" description="Low complexity" evidence="1">
    <location>
        <begin position="226"/>
        <end position="254"/>
    </location>
</feature>
<dbReference type="PANTHER" id="PTHR34391:SF2">
    <property type="entry name" value="TRP C-TERMINAL DOMAIN-CONTAINING PROTEIN"/>
    <property type="match status" value="1"/>
</dbReference>
<dbReference type="OMA" id="VQPDATW"/>
<feature type="compositionally biased region" description="Polar residues" evidence="1">
    <location>
        <begin position="44"/>
        <end position="63"/>
    </location>
</feature>
<feature type="transmembrane region" description="Helical" evidence="2">
    <location>
        <begin position="502"/>
        <end position="522"/>
    </location>
</feature>
<organism evidence="3 4">
    <name type="scientific">Serendipita indica (strain DSM 11827)</name>
    <name type="common">Root endophyte fungus</name>
    <name type="synonym">Piriformospora indica</name>
    <dbReference type="NCBI Taxonomy" id="1109443"/>
    <lineage>
        <taxon>Eukaryota</taxon>
        <taxon>Fungi</taxon>
        <taxon>Dikarya</taxon>
        <taxon>Basidiomycota</taxon>
        <taxon>Agaricomycotina</taxon>
        <taxon>Agaricomycetes</taxon>
        <taxon>Sebacinales</taxon>
        <taxon>Serendipitaceae</taxon>
        <taxon>Serendipita</taxon>
    </lineage>
</organism>
<feature type="compositionally biased region" description="Low complexity" evidence="1">
    <location>
        <begin position="64"/>
        <end position="76"/>
    </location>
</feature>
<feature type="compositionally biased region" description="Polar residues" evidence="1">
    <location>
        <begin position="203"/>
        <end position="216"/>
    </location>
</feature>
<evidence type="ECO:0000256" key="2">
    <source>
        <dbReference type="SAM" id="Phobius"/>
    </source>
</evidence>
<name>G4TF94_SERID</name>
<reference evidence="3 4" key="1">
    <citation type="journal article" date="2011" name="PLoS Pathog.">
        <title>Endophytic Life Strategies Decoded by Genome and Transcriptome Analyses of the Mutualistic Root Symbiont Piriformospora indica.</title>
        <authorList>
            <person name="Zuccaro A."/>
            <person name="Lahrmann U."/>
            <person name="Guldener U."/>
            <person name="Langen G."/>
            <person name="Pfiffi S."/>
            <person name="Biedenkopf D."/>
            <person name="Wong P."/>
            <person name="Samans B."/>
            <person name="Grimm C."/>
            <person name="Basiewicz M."/>
            <person name="Murat C."/>
            <person name="Martin F."/>
            <person name="Kogel K.H."/>
        </authorList>
    </citation>
    <scope>NUCLEOTIDE SEQUENCE [LARGE SCALE GENOMIC DNA]</scope>
    <source>
        <strain evidence="3 4">DSM 11827</strain>
    </source>
</reference>
<evidence type="ECO:0000313" key="4">
    <source>
        <dbReference type="Proteomes" id="UP000007148"/>
    </source>
</evidence>
<sequence>MKVAEVKSDLIPVITNQNGQDVLRLCNGIPSSANDDRCQTIFVPTTDASRSTNNNPNVSDNRGSSAASATQSRASQLNAGVLQEAQATRTLQEDISALRTGAISASVISTSSIDTTTSLEPTSSTSTSTLASVQIEVAAAVTTTRSVDASKAANETESASPITQPLPTIILDPTSQTESSTRNSAIEVSSSTTEGSSSVSDPVRQTSESPSSTETVIRTPDLPQLTISSATETSSTISSATSTSDVTTPTSTIESETFSTSTRLVLPTLETTSVESLRVLKRVDVSPVANSTTGVIAGLNVTMEGQSSSTYIDLRCAQSLSIVEEHLHQSRAEDLVMLGYYIWLFGLGTVAILNESIPHLSAALLSSALALVWSGVQISRTKAFQQQFNTFIKDGACNGTDLISSYWSERAKIEVPSFVLNATCFLLLAGFGTKLLSVYRRQTKKTTGEDPLMKRLYRAVLLLSVIVQTSTFLLLASLALWVQQLFESPIASFSAGTPVFKGVGLASVLMVVPWFIIGWIAIRREHKMLMIAFLIMNVFFLGSWTVVFSSDIYRLVFTKWSFFAVITVTSFGLLVGSLIAGLLCRLRFGQGLAVQLAEKDQDEVDTTPWEFSNTVEKAWEPFADVRQSQFTSSDRQSTAFSYGLRSPAPPVPAMPAQVSRFSRFST</sequence>
<proteinExistence type="predicted"/>
<feature type="compositionally biased region" description="Polar residues" evidence="1">
    <location>
        <begin position="144"/>
        <end position="166"/>
    </location>
</feature>
<dbReference type="Proteomes" id="UP000007148">
    <property type="component" value="Unassembled WGS sequence"/>
</dbReference>
<feature type="region of interest" description="Disordered" evidence="1">
    <location>
        <begin position="640"/>
        <end position="666"/>
    </location>
</feature>
<feature type="transmembrane region" description="Helical" evidence="2">
    <location>
        <begin position="460"/>
        <end position="482"/>
    </location>
</feature>
<feature type="compositionally biased region" description="Low complexity" evidence="1">
    <location>
        <begin position="187"/>
        <end position="200"/>
    </location>
</feature>
<dbReference type="eggNOG" id="ENOG502S65M">
    <property type="taxonomic scope" value="Eukaryota"/>
</dbReference>
<dbReference type="GO" id="GO:0005794">
    <property type="term" value="C:Golgi apparatus"/>
    <property type="evidence" value="ECO:0007669"/>
    <property type="project" value="TreeGrafter"/>
</dbReference>
<keyword evidence="2" id="KW-1133">Transmembrane helix</keyword>
<dbReference type="PANTHER" id="PTHR34391">
    <property type="entry name" value="UPF0658 GOLGI APPARATUS MEMBRANE PROTEIN C1952.10C-RELATED"/>
    <property type="match status" value="1"/>
</dbReference>
<dbReference type="OrthoDB" id="3263941at2759"/>
<gene>
    <name evidence="3" type="ORF">PIIN_03927</name>
</gene>